<evidence type="ECO:0000313" key="1">
    <source>
        <dbReference type="EMBL" id="OJH49428.1"/>
    </source>
</evidence>
<name>A0A1L9C4U5_9EURY</name>
<evidence type="ECO:0000313" key="2">
    <source>
        <dbReference type="Proteomes" id="UP000185713"/>
    </source>
</evidence>
<sequence>MSLTREYSLIFSDARFAMGRNFSKNFHLPVHIC</sequence>
<proteinExistence type="predicted"/>
<dbReference type="AlphaFoldDB" id="A0A1L9C4U5"/>
<dbReference type="EMBL" id="JWTK01000003">
    <property type="protein sequence ID" value="OJH49428.1"/>
    <property type="molecule type" value="Genomic_DNA"/>
</dbReference>
<comment type="caution">
    <text evidence="1">The sequence shown here is derived from an EMBL/GenBank/DDBJ whole genome shotgun (WGS) entry which is preliminary data.</text>
</comment>
<dbReference type="Proteomes" id="UP000185713">
    <property type="component" value="Unassembled WGS sequence"/>
</dbReference>
<protein>
    <submittedName>
        <fullName evidence="1">Uncharacterized protein</fullName>
    </submittedName>
</protein>
<reference evidence="1 2" key="1">
    <citation type="submission" date="2014-12" db="EMBL/GenBank/DDBJ databases">
        <title>The genome sequence of Methanohalophilus portucalensis strain FDF1.</title>
        <authorList>
            <person name="Lai M.-C."/>
            <person name="Lai S.-J."/>
        </authorList>
    </citation>
    <scope>NUCLEOTIDE SEQUENCE [LARGE SCALE GENOMIC DNA]</scope>
    <source>
        <strain evidence="1 2">FDF-1</strain>
    </source>
</reference>
<gene>
    <name evidence="1" type="ORF">MPF_1295</name>
</gene>
<organism evidence="1 2">
    <name type="scientific">Methanohalophilus portucalensis FDF-1</name>
    <dbReference type="NCBI Taxonomy" id="523843"/>
    <lineage>
        <taxon>Archaea</taxon>
        <taxon>Methanobacteriati</taxon>
        <taxon>Methanobacteriota</taxon>
        <taxon>Stenosarchaea group</taxon>
        <taxon>Methanomicrobia</taxon>
        <taxon>Methanosarcinales</taxon>
        <taxon>Methanosarcinaceae</taxon>
        <taxon>Methanohalophilus</taxon>
    </lineage>
</organism>
<accession>A0A1L9C4U5</accession>